<dbReference type="GO" id="GO:0016209">
    <property type="term" value="F:antioxidant activity"/>
    <property type="evidence" value="ECO:0007669"/>
    <property type="project" value="InterPro"/>
</dbReference>
<dbReference type="AlphaFoldDB" id="A0A1G1YY21"/>
<protein>
    <recommendedName>
        <fullName evidence="3">Thioredoxin domain-containing protein</fullName>
    </recommendedName>
</protein>
<dbReference type="InterPro" id="IPR050455">
    <property type="entry name" value="Tpx_Peroxidase_subfamily"/>
</dbReference>
<sequence length="214" mass="23576">MNEKNNASAIIMMAVTVAVVGVLVWGASQDRDNKLTATKTAAVDMHGNPLGTDVSTTSLNELVGKPAPDFALADGNGKVYSLSELRGRNVVMFFNEGLMCYPSCWDQIVTFVRDDRLNQEDTIVLSVVVDSPEEWQEAIRQMPELAEAVVVFDDDTEVSKQFGMLTTESSMHKGLFPGHSYVVIDKEGIIRYVLDDPSMRINNDKLVAELSKLT</sequence>
<dbReference type="InterPro" id="IPR000866">
    <property type="entry name" value="AhpC/TSA"/>
</dbReference>
<dbReference type="Gene3D" id="3.40.30.10">
    <property type="entry name" value="Glutaredoxin"/>
    <property type="match status" value="1"/>
</dbReference>
<dbReference type="Proteomes" id="UP000178179">
    <property type="component" value="Unassembled WGS sequence"/>
</dbReference>
<dbReference type="CDD" id="cd02971">
    <property type="entry name" value="PRX_family"/>
    <property type="match status" value="1"/>
</dbReference>
<organism evidence="4 5">
    <name type="scientific">Candidatus Colwellbacteria bacterium GWA2_46_10</name>
    <dbReference type="NCBI Taxonomy" id="1797684"/>
    <lineage>
        <taxon>Bacteria</taxon>
        <taxon>Candidatus Colwelliibacteriota</taxon>
    </lineage>
</organism>
<dbReference type="PANTHER" id="PTHR43110">
    <property type="entry name" value="THIOL PEROXIDASE"/>
    <property type="match status" value="1"/>
</dbReference>
<comment type="caution">
    <text evidence="4">The sequence shown here is derived from an EMBL/GenBank/DDBJ whole genome shotgun (WGS) entry which is preliminary data.</text>
</comment>
<evidence type="ECO:0000256" key="2">
    <source>
        <dbReference type="SAM" id="Phobius"/>
    </source>
</evidence>
<keyword evidence="2" id="KW-0812">Transmembrane</keyword>
<keyword evidence="2" id="KW-0472">Membrane</keyword>
<evidence type="ECO:0000313" key="4">
    <source>
        <dbReference type="EMBL" id="OGY56686.1"/>
    </source>
</evidence>
<dbReference type="InterPro" id="IPR036249">
    <property type="entry name" value="Thioredoxin-like_sf"/>
</dbReference>
<evidence type="ECO:0000259" key="3">
    <source>
        <dbReference type="PROSITE" id="PS51352"/>
    </source>
</evidence>
<dbReference type="PANTHER" id="PTHR43110:SF1">
    <property type="entry name" value="THIOL PEROXIDASE"/>
    <property type="match status" value="1"/>
</dbReference>
<feature type="domain" description="Thioredoxin" evidence="3">
    <location>
        <begin position="61"/>
        <end position="214"/>
    </location>
</feature>
<dbReference type="EMBL" id="MHIS01000010">
    <property type="protein sequence ID" value="OGY56686.1"/>
    <property type="molecule type" value="Genomic_DNA"/>
</dbReference>
<keyword evidence="1" id="KW-0676">Redox-active center</keyword>
<dbReference type="GO" id="GO:0016491">
    <property type="term" value="F:oxidoreductase activity"/>
    <property type="evidence" value="ECO:0007669"/>
    <property type="project" value="InterPro"/>
</dbReference>
<accession>A0A1G1YY21</accession>
<proteinExistence type="predicted"/>
<gene>
    <name evidence="4" type="ORF">A2119_02995</name>
</gene>
<keyword evidence="2" id="KW-1133">Transmembrane helix</keyword>
<dbReference type="PROSITE" id="PS51352">
    <property type="entry name" value="THIOREDOXIN_2"/>
    <property type="match status" value="1"/>
</dbReference>
<evidence type="ECO:0000313" key="5">
    <source>
        <dbReference type="Proteomes" id="UP000178179"/>
    </source>
</evidence>
<dbReference type="SUPFAM" id="SSF52833">
    <property type="entry name" value="Thioredoxin-like"/>
    <property type="match status" value="1"/>
</dbReference>
<name>A0A1G1YY21_9BACT</name>
<dbReference type="InterPro" id="IPR013766">
    <property type="entry name" value="Thioredoxin_domain"/>
</dbReference>
<reference evidence="4 5" key="1">
    <citation type="journal article" date="2016" name="Nat. Commun.">
        <title>Thousands of microbial genomes shed light on interconnected biogeochemical processes in an aquifer system.</title>
        <authorList>
            <person name="Anantharaman K."/>
            <person name="Brown C.T."/>
            <person name="Hug L.A."/>
            <person name="Sharon I."/>
            <person name="Castelle C.J."/>
            <person name="Probst A.J."/>
            <person name="Thomas B.C."/>
            <person name="Singh A."/>
            <person name="Wilkins M.J."/>
            <person name="Karaoz U."/>
            <person name="Brodie E.L."/>
            <person name="Williams K.H."/>
            <person name="Hubbard S.S."/>
            <person name="Banfield J.F."/>
        </authorList>
    </citation>
    <scope>NUCLEOTIDE SEQUENCE [LARGE SCALE GENOMIC DNA]</scope>
</reference>
<feature type="transmembrane region" description="Helical" evidence="2">
    <location>
        <begin position="6"/>
        <end position="25"/>
    </location>
</feature>
<evidence type="ECO:0000256" key="1">
    <source>
        <dbReference type="ARBA" id="ARBA00023284"/>
    </source>
</evidence>
<dbReference type="Pfam" id="PF00578">
    <property type="entry name" value="AhpC-TSA"/>
    <property type="match status" value="1"/>
</dbReference>